<dbReference type="Pfam" id="PF13460">
    <property type="entry name" value="NAD_binding_10"/>
    <property type="match status" value="1"/>
</dbReference>
<feature type="domain" description="Zn(2)-C6 fungal-type" evidence="7">
    <location>
        <begin position="14"/>
        <end position="42"/>
    </location>
</feature>
<evidence type="ECO:0000313" key="9">
    <source>
        <dbReference type="Proteomes" id="UP001642482"/>
    </source>
</evidence>
<dbReference type="SUPFAM" id="SSF57701">
    <property type="entry name" value="Zn2/Cys6 DNA-binding domain"/>
    <property type="match status" value="1"/>
</dbReference>
<dbReference type="SMART" id="SM00066">
    <property type="entry name" value="GAL4"/>
    <property type="match status" value="1"/>
</dbReference>
<dbReference type="InterPro" id="IPR052360">
    <property type="entry name" value="Transcr_Regulatory_Proteins"/>
</dbReference>
<proteinExistence type="predicted"/>
<organism evidence="8 9">
    <name type="scientific">Sporothrix eucalyptigena</name>
    <dbReference type="NCBI Taxonomy" id="1812306"/>
    <lineage>
        <taxon>Eukaryota</taxon>
        <taxon>Fungi</taxon>
        <taxon>Dikarya</taxon>
        <taxon>Ascomycota</taxon>
        <taxon>Pezizomycotina</taxon>
        <taxon>Sordariomycetes</taxon>
        <taxon>Sordariomycetidae</taxon>
        <taxon>Ophiostomatales</taxon>
        <taxon>Ophiostomataceae</taxon>
        <taxon>Sporothrix</taxon>
    </lineage>
</organism>
<dbReference type="InterPro" id="IPR016040">
    <property type="entry name" value="NAD(P)-bd_dom"/>
</dbReference>
<evidence type="ECO:0000256" key="4">
    <source>
        <dbReference type="ARBA" id="ARBA00023125"/>
    </source>
</evidence>
<dbReference type="PROSITE" id="PS50048">
    <property type="entry name" value="ZN2_CY6_FUNGAL_2"/>
    <property type="match status" value="1"/>
</dbReference>
<dbReference type="CDD" id="cd00067">
    <property type="entry name" value="GAL4"/>
    <property type="match status" value="1"/>
</dbReference>
<evidence type="ECO:0000256" key="1">
    <source>
        <dbReference type="ARBA" id="ARBA00022723"/>
    </source>
</evidence>
<protein>
    <recommendedName>
        <fullName evidence="7">Zn(2)-C6 fungal-type domain-containing protein</fullName>
    </recommendedName>
</protein>
<evidence type="ECO:0000313" key="8">
    <source>
        <dbReference type="EMBL" id="CAK7213782.1"/>
    </source>
</evidence>
<dbReference type="EMBL" id="CAWUHD010000012">
    <property type="protein sequence ID" value="CAK7213782.1"/>
    <property type="molecule type" value="Genomic_DNA"/>
</dbReference>
<dbReference type="SUPFAM" id="SSF51735">
    <property type="entry name" value="NAD(P)-binding Rossmann-fold domains"/>
    <property type="match status" value="1"/>
</dbReference>
<gene>
    <name evidence="8" type="ORF">SEUCBS140593_001961</name>
</gene>
<dbReference type="Pfam" id="PF00172">
    <property type="entry name" value="Zn_clus"/>
    <property type="match status" value="1"/>
</dbReference>
<dbReference type="PROSITE" id="PS00463">
    <property type="entry name" value="ZN2_CY6_FUNGAL_1"/>
    <property type="match status" value="1"/>
</dbReference>
<reference evidence="8 9" key="1">
    <citation type="submission" date="2024-01" db="EMBL/GenBank/DDBJ databases">
        <authorList>
            <person name="Allen C."/>
            <person name="Tagirdzhanova G."/>
        </authorList>
    </citation>
    <scope>NUCLEOTIDE SEQUENCE [LARGE SCALE GENOMIC DNA]</scope>
</reference>
<dbReference type="InterPro" id="IPR036864">
    <property type="entry name" value="Zn2-C6_fun-type_DNA-bd_sf"/>
</dbReference>
<dbReference type="Proteomes" id="UP001642482">
    <property type="component" value="Unassembled WGS sequence"/>
</dbReference>
<evidence type="ECO:0000256" key="6">
    <source>
        <dbReference type="ARBA" id="ARBA00023242"/>
    </source>
</evidence>
<name>A0ABP0B2S5_9PEZI</name>
<keyword evidence="1" id="KW-0479">Metal-binding</keyword>
<dbReference type="InterPro" id="IPR001138">
    <property type="entry name" value="Zn2Cys6_DnaBD"/>
</dbReference>
<evidence type="ECO:0000259" key="7">
    <source>
        <dbReference type="PROSITE" id="PS50048"/>
    </source>
</evidence>
<dbReference type="Gene3D" id="3.40.50.720">
    <property type="entry name" value="NAD(P)-binding Rossmann-like Domain"/>
    <property type="match status" value="1"/>
</dbReference>
<evidence type="ECO:0000256" key="5">
    <source>
        <dbReference type="ARBA" id="ARBA00023163"/>
    </source>
</evidence>
<keyword evidence="9" id="KW-1185">Reference proteome</keyword>
<keyword evidence="2" id="KW-0862">Zinc</keyword>
<accession>A0ABP0B2S5</accession>
<sequence>MDRPRTLHRKVKTGCATCRTRKVKCDEGQPACQKCVATGLTCDGYASPFRMWANEPRKEVAKTSILVVPVSAVTLVLDGISSAETSSKITAAEIAQLQRCFSSKTLFPTVTLDCDDEARQILQASQTDPAIRHAVSSLRALRADLEAVALPSKGETSLTHLSHAAASYAAATGTTPSRDYGLQQYCIALGGLASSLSTIGGALPGTHPLAIRSALLCCQVFISIEQVRGHFAAMAQHIVHGLHILSKYRGREKGLPALDVFVIKLIAAPCKFAGMQRGAASSTGSTPTSTDGCETGTNCRLRPLAPDLGGELNRLAMSTVSLLASVDAGASKKALVSTIDLLLRSITTWHANLEREQQTSVRPEFISILFLRFFHQVLRVILLSALQGLSSTDDETEKNNQSEVLDAEYRQLQSIASTVGERVHADGLKNRRTGQLVVTELLTEGHTAVALVRNPDRLPARKGLTVVKGSPLVKADMEKAITATPTPVDACIFTLGTLRESESPFAKQVTPPRFLADAASVASEALLAHNASRLVIMSTAGVGDSWPGLPWVFRAYMGWTNIKHVLADHNLVDAEVRTTKTAWTLVRPIRLEFDTKKVTEMDVLNSRGSGRLKMSDCAHITGVARFLVKVAVEGMYVREAVVVRDV</sequence>
<dbReference type="PANTHER" id="PTHR36206:SF12">
    <property type="entry name" value="ASPERCRYPTIN BIOSYNTHESIS CLUSTER-SPECIFIC TRANSCRIPTION REGULATOR ATNN-RELATED"/>
    <property type="match status" value="1"/>
</dbReference>
<comment type="caution">
    <text evidence="8">The sequence shown here is derived from an EMBL/GenBank/DDBJ whole genome shotgun (WGS) entry which is preliminary data.</text>
</comment>
<dbReference type="Gene3D" id="4.10.240.10">
    <property type="entry name" value="Zn(2)-C6 fungal-type DNA-binding domain"/>
    <property type="match status" value="1"/>
</dbReference>
<evidence type="ECO:0000256" key="3">
    <source>
        <dbReference type="ARBA" id="ARBA00023015"/>
    </source>
</evidence>
<keyword evidence="4" id="KW-0238">DNA-binding</keyword>
<dbReference type="PANTHER" id="PTHR36206">
    <property type="entry name" value="ASPERCRYPTIN BIOSYNTHESIS CLUSTER-SPECIFIC TRANSCRIPTION REGULATOR ATNN-RELATED"/>
    <property type="match status" value="1"/>
</dbReference>
<evidence type="ECO:0000256" key="2">
    <source>
        <dbReference type="ARBA" id="ARBA00022833"/>
    </source>
</evidence>
<keyword evidence="5" id="KW-0804">Transcription</keyword>
<dbReference type="InterPro" id="IPR036291">
    <property type="entry name" value="NAD(P)-bd_dom_sf"/>
</dbReference>
<keyword evidence="6" id="KW-0539">Nucleus</keyword>
<keyword evidence="3" id="KW-0805">Transcription regulation</keyword>